<evidence type="ECO:0000256" key="2">
    <source>
        <dbReference type="SAM" id="Phobius"/>
    </source>
</evidence>
<gene>
    <name evidence="3" type="ORF">ACFQ4C_20080</name>
</gene>
<feature type="region of interest" description="Disordered" evidence="1">
    <location>
        <begin position="92"/>
        <end position="124"/>
    </location>
</feature>
<accession>A0ABW3QG92</accession>
<sequence>MRKSTAAPLAVLCCLFAASCHRPYARYQPMPVESFRSTGHSQMAVSGTDSVGVREEDWTQFVQEKPQSEPDRPEAYASSAVVPPLPTVQQRVQQATTSLNHTSSTASSETGALPQQPRPKPGQKKTLREILGLKPRKKLNWWQRIPWQLKASIPVIGVAIIFAILHISVLAIIFGLLGALLLIRGLKKSFKVRRPWF</sequence>
<dbReference type="EMBL" id="JBHTLP010000011">
    <property type="protein sequence ID" value="MFD1143436.1"/>
    <property type="molecule type" value="Genomic_DNA"/>
</dbReference>
<dbReference type="PROSITE" id="PS51257">
    <property type="entry name" value="PROKAR_LIPOPROTEIN"/>
    <property type="match status" value="1"/>
</dbReference>
<proteinExistence type="predicted"/>
<protein>
    <submittedName>
        <fullName evidence="3">Uncharacterized protein</fullName>
    </submittedName>
</protein>
<keyword evidence="2" id="KW-0812">Transmembrane</keyword>
<feature type="transmembrane region" description="Helical" evidence="2">
    <location>
        <begin position="155"/>
        <end position="183"/>
    </location>
</feature>
<reference evidence="4" key="1">
    <citation type="journal article" date="2019" name="Int. J. Syst. Evol. Microbiol.">
        <title>The Global Catalogue of Microorganisms (GCM) 10K type strain sequencing project: providing services to taxonomists for standard genome sequencing and annotation.</title>
        <authorList>
            <consortium name="The Broad Institute Genomics Platform"/>
            <consortium name="The Broad Institute Genome Sequencing Center for Infectious Disease"/>
            <person name="Wu L."/>
            <person name="Ma J."/>
        </authorList>
    </citation>
    <scope>NUCLEOTIDE SEQUENCE [LARGE SCALE GENOMIC DNA]</scope>
    <source>
        <strain evidence="4">CCUG 55608</strain>
    </source>
</reference>
<comment type="caution">
    <text evidence="3">The sequence shown here is derived from an EMBL/GenBank/DDBJ whole genome shotgun (WGS) entry which is preliminary data.</text>
</comment>
<organism evidence="3 4">
    <name type="scientific">Larkinella insperata</name>
    <dbReference type="NCBI Taxonomy" id="332158"/>
    <lineage>
        <taxon>Bacteria</taxon>
        <taxon>Pseudomonadati</taxon>
        <taxon>Bacteroidota</taxon>
        <taxon>Cytophagia</taxon>
        <taxon>Cytophagales</taxon>
        <taxon>Spirosomataceae</taxon>
        <taxon>Larkinella</taxon>
    </lineage>
</organism>
<name>A0ABW3QG92_9BACT</name>
<keyword evidence="2" id="KW-1133">Transmembrane helix</keyword>
<dbReference type="RefSeq" id="WP_265991394.1">
    <property type="nucleotide sequence ID" value="NZ_CP110973.1"/>
</dbReference>
<keyword evidence="4" id="KW-1185">Reference proteome</keyword>
<feature type="compositionally biased region" description="Polar residues" evidence="1">
    <location>
        <begin position="92"/>
        <end position="110"/>
    </location>
</feature>
<evidence type="ECO:0000313" key="3">
    <source>
        <dbReference type="EMBL" id="MFD1143436.1"/>
    </source>
</evidence>
<keyword evidence="2" id="KW-0472">Membrane</keyword>
<evidence type="ECO:0000256" key="1">
    <source>
        <dbReference type="SAM" id="MobiDB-lite"/>
    </source>
</evidence>
<evidence type="ECO:0000313" key="4">
    <source>
        <dbReference type="Proteomes" id="UP001597116"/>
    </source>
</evidence>
<dbReference type="Proteomes" id="UP001597116">
    <property type="component" value="Unassembled WGS sequence"/>
</dbReference>